<dbReference type="Pfam" id="PF13589">
    <property type="entry name" value="HATPase_c_3"/>
    <property type="match status" value="1"/>
</dbReference>
<evidence type="ECO:0000256" key="1">
    <source>
        <dbReference type="ARBA" id="ARBA00006082"/>
    </source>
</evidence>
<comment type="caution">
    <text evidence="7">The sequence shown here is derived from an EMBL/GenBank/DDBJ whole genome shotgun (WGS) entry which is preliminary data.</text>
</comment>
<dbReference type="InterPro" id="IPR037198">
    <property type="entry name" value="MutL_C_sf"/>
</dbReference>
<organism evidence="7 8">
    <name type="scientific">Myriangium duriaei CBS 260.36</name>
    <dbReference type="NCBI Taxonomy" id="1168546"/>
    <lineage>
        <taxon>Eukaryota</taxon>
        <taxon>Fungi</taxon>
        <taxon>Dikarya</taxon>
        <taxon>Ascomycota</taxon>
        <taxon>Pezizomycotina</taxon>
        <taxon>Dothideomycetes</taxon>
        <taxon>Dothideomycetidae</taxon>
        <taxon>Myriangiales</taxon>
        <taxon>Myriangiaceae</taxon>
        <taxon>Myriangium</taxon>
    </lineage>
</organism>
<dbReference type="FunFam" id="3.30.565.10:FF:000014">
    <property type="entry name" value="Mismatch repair endonuclease pms1, putative"/>
    <property type="match status" value="1"/>
</dbReference>
<feature type="compositionally biased region" description="Polar residues" evidence="4">
    <location>
        <begin position="361"/>
        <end position="371"/>
    </location>
</feature>
<feature type="compositionally biased region" description="Basic and acidic residues" evidence="4">
    <location>
        <begin position="728"/>
        <end position="737"/>
    </location>
</feature>
<feature type="region of interest" description="Disordered" evidence="4">
    <location>
        <begin position="361"/>
        <end position="405"/>
    </location>
</feature>
<dbReference type="Gene3D" id="3.30.1540.20">
    <property type="entry name" value="MutL, C-terminal domain, dimerisation subdomain"/>
    <property type="match status" value="1"/>
</dbReference>
<feature type="compositionally biased region" description="Acidic residues" evidence="4">
    <location>
        <begin position="676"/>
        <end position="689"/>
    </location>
</feature>
<dbReference type="GO" id="GO:0032389">
    <property type="term" value="C:MutLalpha complex"/>
    <property type="evidence" value="ECO:0007669"/>
    <property type="project" value="TreeGrafter"/>
</dbReference>
<dbReference type="PANTHER" id="PTHR10073:SF52">
    <property type="entry name" value="MISMATCH REPAIR ENDONUCLEASE PMS2"/>
    <property type="match status" value="1"/>
</dbReference>
<dbReference type="PANTHER" id="PTHR10073">
    <property type="entry name" value="DNA MISMATCH REPAIR PROTEIN MLH, PMS, MUTL"/>
    <property type="match status" value="1"/>
</dbReference>
<dbReference type="InterPro" id="IPR014721">
    <property type="entry name" value="Ribsml_uS5_D2-typ_fold_subgr"/>
</dbReference>
<dbReference type="SUPFAM" id="SSF54211">
    <property type="entry name" value="Ribosomal protein S5 domain 2-like"/>
    <property type="match status" value="1"/>
</dbReference>
<evidence type="ECO:0000259" key="6">
    <source>
        <dbReference type="SMART" id="SM01340"/>
    </source>
</evidence>
<evidence type="ECO:0000313" key="8">
    <source>
        <dbReference type="Proteomes" id="UP000799439"/>
    </source>
</evidence>
<dbReference type="FunFam" id="3.30.1370.100:FF:000001">
    <property type="entry name" value="Mismatch repair endonuclease pms1, putative"/>
    <property type="match status" value="1"/>
</dbReference>
<dbReference type="SMART" id="SM00853">
    <property type="entry name" value="MutL_C"/>
    <property type="match status" value="1"/>
</dbReference>
<dbReference type="SMART" id="SM01340">
    <property type="entry name" value="DNA_mis_repair"/>
    <property type="match status" value="1"/>
</dbReference>
<evidence type="ECO:0000256" key="3">
    <source>
        <dbReference type="ARBA" id="ARBA00070941"/>
    </source>
</evidence>
<reference evidence="7" key="1">
    <citation type="journal article" date="2020" name="Stud. Mycol.">
        <title>101 Dothideomycetes genomes: a test case for predicting lifestyles and emergence of pathogens.</title>
        <authorList>
            <person name="Haridas S."/>
            <person name="Albert R."/>
            <person name="Binder M."/>
            <person name="Bloem J."/>
            <person name="Labutti K."/>
            <person name="Salamov A."/>
            <person name="Andreopoulos B."/>
            <person name="Baker S."/>
            <person name="Barry K."/>
            <person name="Bills G."/>
            <person name="Bluhm B."/>
            <person name="Cannon C."/>
            <person name="Castanera R."/>
            <person name="Culley D."/>
            <person name="Daum C."/>
            <person name="Ezra D."/>
            <person name="Gonzalez J."/>
            <person name="Henrissat B."/>
            <person name="Kuo A."/>
            <person name="Liang C."/>
            <person name="Lipzen A."/>
            <person name="Lutzoni F."/>
            <person name="Magnuson J."/>
            <person name="Mondo S."/>
            <person name="Nolan M."/>
            <person name="Ohm R."/>
            <person name="Pangilinan J."/>
            <person name="Park H.-J."/>
            <person name="Ramirez L."/>
            <person name="Alfaro M."/>
            <person name="Sun H."/>
            <person name="Tritt A."/>
            <person name="Yoshinaga Y."/>
            <person name="Zwiers L.-H."/>
            <person name="Turgeon B."/>
            <person name="Goodwin S."/>
            <person name="Spatafora J."/>
            <person name="Crous P."/>
            <person name="Grigoriev I."/>
        </authorList>
    </citation>
    <scope>NUCLEOTIDE SEQUENCE</scope>
    <source>
        <strain evidence="7">CBS 260.36</strain>
    </source>
</reference>
<feature type="domain" description="MutL C-terminal dimerisation" evidence="5">
    <location>
        <begin position="837"/>
        <end position="997"/>
    </location>
</feature>
<dbReference type="Gene3D" id="3.30.565.10">
    <property type="entry name" value="Histidine kinase-like ATPase, C-terminal domain"/>
    <property type="match status" value="1"/>
</dbReference>
<dbReference type="InterPro" id="IPR014762">
    <property type="entry name" value="DNA_mismatch_repair_CS"/>
</dbReference>
<dbReference type="InterPro" id="IPR036890">
    <property type="entry name" value="HATPase_C_sf"/>
</dbReference>
<evidence type="ECO:0000256" key="4">
    <source>
        <dbReference type="SAM" id="MobiDB-lite"/>
    </source>
</evidence>
<dbReference type="Pfam" id="PF08676">
    <property type="entry name" value="MutL_C"/>
    <property type="match status" value="1"/>
</dbReference>
<comment type="similarity">
    <text evidence="1">Belongs to the DNA mismatch repair MutL/HexB family.</text>
</comment>
<gene>
    <name evidence="7" type="ORF">K461DRAFT_254539</name>
</gene>
<dbReference type="Proteomes" id="UP000799439">
    <property type="component" value="Unassembled WGS sequence"/>
</dbReference>
<evidence type="ECO:0000313" key="7">
    <source>
        <dbReference type="EMBL" id="KAF2154299.1"/>
    </source>
</evidence>
<feature type="compositionally biased region" description="Acidic residues" evidence="4">
    <location>
        <begin position="716"/>
        <end position="727"/>
    </location>
</feature>
<dbReference type="PROSITE" id="PS00058">
    <property type="entry name" value="DNA_MISMATCH_REPAIR_1"/>
    <property type="match status" value="1"/>
</dbReference>
<protein>
    <recommendedName>
        <fullName evidence="3">DNA mismatch repair protein PMS1</fullName>
    </recommendedName>
</protein>
<dbReference type="FunFam" id="3.30.230.10:FF:000120">
    <property type="entry name" value="Mismatch repair endonuclease PMS2"/>
    <property type="match status" value="1"/>
</dbReference>
<evidence type="ECO:0000259" key="5">
    <source>
        <dbReference type="SMART" id="SM00853"/>
    </source>
</evidence>
<feature type="compositionally biased region" description="Polar residues" evidence="4">
    <location>
        <begin position="388"/>
        <end position="403"/>
    </location>
</feature>
<dbReference type="Pfam" id="PF01119">
    <property type="entry name" value="DNA_mis_repair"/>
    <property type="match status" value="1"/>
</dbReference>
<proteinExistence type="inferred from homology"/>
<keyword evidence="2" id="KW-0227">DNA damage</keyword>
<dbReference type="InterPro" id="IPR042121">
    <property type="entry name" value="MutL_C_regsub"/>
</dbReference>
<dbReference type="SUPFAM" id="SSF118116">
    <property type="entry name" value="DNA mismatch repair protein MutL"/>
    <property type="match status" value="1"/>
</dbReference>
<accession>A0A9P4J3W1</accession>
<dbReference type="InterPro" id="IPR042120">
    <property type="entry name" value="MutL_C_dimsub"/>
</dbReference>
<keyword evidence="8" id="KW-1185">Reference proteome</keyword>
<evidence type="ECO:0000256" key="2">
    <source>
        <dbReference type="ARBA" id="ARBA00022763"/>
    </source>
</evidence>
<dbReference type="SUPFAM" id="SSF55874">
    <property type="entry name" value="ATPase domain of HSP90 chaperone/DNA topoisomerase II/histidine kinase"/>
    <property type="match status" value="1"/>
</dbReference>
<dbReference type="CDD" id="cd03484">
    <property type="entry name" value="MutL_Trans_hPMS_2_like"/>
    <property type="match status" value="1"/>
</dbReference>
<dbReference type="InterPro" id="IPR020568">
    <property type="entry name" value="Ribosomal_Su5_D2-typ_SF"/>
</dbReference>
<name>A0A9P4J3W1_9PEZI</name>
<dbReference type="InterPro" id="IPR038973">
    <property type="entry name" value="MutL/Mlh/Pms-like"/>
</dbReference>
<dbReference type="CDD" id="cd16926">
    <property type="entry name" value="HATPase_MutL-MLH-PMS-like"/>
    <property type="match status" value="1"/>
</dbReference>
<dbReference type="AlphaFoldDB" id="A0A9P4J3W1"/>
<dbReference type="Gene3D" id="3.30.230.10">
    <property type="match status" value="1"/>
</dbReference>
<dbReference type="OrthoDB" id="10263226at2759"/>
<dbReference type="Gene3D" id="3.30.1370.100">
    <property type="entry name" value="MutL, C-terminal domain, regulatory subdomain"/>
    <property type="match status" value="1"/>
</dbReference>
<feature type="region of interest" description="Disordered" evidence="4">
    <location>
        <begin position="433"/>
        <end position="518"/>
    </location>
</feature>
<dbReference type="InterPro" id="IPR014790">
    <property type="entry name" value="MutL_C"/>
</dbReference>
<dbReference type="GO" id="GO:0140664">
    <property type="term" value="F:ATP-dependent DNA damage sensor activity"/>
    <property type="evidence" value="ECO:0007669"/>
    <property type="project" value="InterPro"/>
</dbReference>
<dbReference type="NCBIfam" id="TIGR00585">
    <property type="entry name" value="mutl"/>
    <property type="match status" value="1"/>
</dbReference>
<feature type="compositionally biased region" description="Polar residues" evidence="4">
    <location>
        <begin position="697"/>
        <end position="708"/>
    </location>
</feature>
<dbReference type="GO" id="GO:0016887">
    <property type="term" value="F:ATP hydrolysis activity"/>
    <property type="evidence" value="ECO:0007669"/>
    <property type="project" value="InterPro"/>
</dbReference>
<dbReference type="GO" id="GO:0005524">
    <property type="term" value="F:ATP binding"/>
    <property type="evidence" value="ECO:0007669"/>
    <property type="project" value="InterPro"/>
</dbReference>
<dbReference type="InterPro" id="IPR013507">
    <property type="entry name" value="DNA_mismatch_S5_2-like"/>
</dbReference>
<dbReference type="GO" id="GO:0000710">
    <property type="term" value="P:meiotic mismatch repair"/>
    <property type="evidence" value="ECO:0007669"/>
    <property type="project" value="UniProtKB-ARBA"/>
</dbReference>
<feature type="region of interest" description="Disordered" evidence="4">
    <location>
        <begin position="616"/>
        <end position="768"/>
    </location>
</feature>
<sequence>MATIKAIKASSVHQIQSGQVIVDLNSVVKELVENSLDAGASSIEVRFVNNGLDSIVVQDNGKGIAPEDYESIALKHHTSKLASYDDLDSLSTFGFRGEALSSLCALSDFHVITAVAGSAAKGAKLDFDISGRLTGTNVVAAQKGTTVSVEKLFRNLPVRRKELEKNVKREYSKVLTLLQAYACVSTNVRFSVSNQVPKGKKTIAFATKSNPSTRENVANVFGAKTLSALIALDLELEMKVSTGSSVLSTAKRSAQSQSGKVRIEGHISKPVFGEGRPAPDKQMFFVNSRPCALPQVAKAFNEVYKSFNMSQSPFVFANLVMDTNAYDVNVSPDKRTILLHDQADLLDSLKESLSGMFEAQDQTMPASQLQSKKLPGFKQPTLLRADTSRGSTSDTESNTQSRAGSVAFAEFATADTANESPGELISAWAGRNAESRHATQIPSGGRQVTAKEQPKLPDSWSRQYDNAMKESPPGNDIGPMTPVQPELQSSSALEQSQSSLPANQIPSSSISSQPIEPPREVKDFNARLLSQQFKTPARPTRITTETIHLDDGLSISEGSASPDHDDEDSIRSIRPATYKSSPGPVQNAFDRMRPKRTREEIATVTIGDKTTTMVLGSSDHKRRRIHTPKMSGKNKLGDENSGFMSSLKSFAAPGTHLFGDEEEESNDGAENHSPQENEDDGSADMEADGTSDHVSPEGTSRSPSQDQSPGKGLFVEADDSDDEYLDEDDKKAREEAKVAQLIREAEEAAAEPTEETLRRASQAFRSSAKRKDSTLNLIQTLSISNEDLLGCELCPTEENSTKDKSATVSGDEALDSTNAEAKLSLTISKTDFAQMRIIGQFNLGFVLATRPASSTSSDPAAGEDHLFIIDQHAADEKFNFERLAATTTLTPQRLVTPKELQLSAVEQELITNNAPSLEANGFQIDVSAAADEGRNVHRLLTLPTSKETTFTIADLEELLHLLSEAPPSSQAIVRPSRVRRMLAMRACRSSIMVGRTLAQAQMEKVVRNMGGMDKPWNCPHGRPTMRHLAGLGGWEGGMGRREVVDWVGYLG</sequence>
<dbReference type="InterPro" id="IPR002099">
    <property type="entry name" value="MutL/Mlh/PMS"/>
</dbReference>
<feature type="compositionally biased region" description="Low complexity" evidence="4">
    <location>
        <begin position="484"/>
        <end position="514"/>
    </location>
</feature>
<feature type="domain" description="DNA mismatch repair protein S5" evidence="6">
    <location>
        <begin position="217"/>
        <end position="358"/>
    </location>
</feature>
<dbReference type="GO" id="GO:0030983">
    <property type="term" value="F:mismatched DNA binding"/>
    <property type="evidence" value="ECO:0007669"/>
    <property type="project" value="InterPro"/>
</dbReference>
<dbReference type="EMBL" id="ML996084">
    <property type="protein sequence ID" value="KAF2154299.1"/>
    <property type="molecule type" value="Genomic_DNA"/>
</dbReference>